<sequence>MRAGPHQTLQGLTTGEISAHFSDIDGASISKDVISLDLLIGPGHQERDCKTNGSVQSSVIKGWLVGGSFDEQDSLA</sequence>
<accession>A0A9W6R6R7</accession>
<dbReference type="Proteomes" id="UP001165136">
    <property type="component" value="Unassembled WGS sequence"/>
</dbReference>
<dbReference type="EMBL" id="BSTI01000021">
    <property type="protein sequence ID" value="GLY70293.1"/>
    <property type="molecule type" value="Genomic_DNA"/>
</dbReference>
<organism evidence="1 2">
    <name type="scientific">Amycolatopsis taiwanensis</name>
    <dbReference type="NCBI Taxonomy" id="342230"/>
    <lineage>
        <taxon>Bacteria</taxon>
        <taxon>Bacillati</taxon>
        <taxon>Actinomycetota</taxon>
        <taxon>Actinomycetes</taxon>
        <taxon>Pseudonocardiales</taxon>
        <taxon>Pseudonocardiaceae</taxon>
        <taxon>Amycolatopsis</taxon>
    </lineage>
</organism>
<proteinExistence type="predicted"/>
<comment type="caution">
    <text evidence="1">The sequence shown here is derived from an EMBL/GenBank/DDBJ whole genome shotgun (WGS) entry which is preliminary data.</text>
</comment>
<protein>
    <submittedName>
        <fullName evidence="1">Uncharacterized protein</fullName>
    </submittedName>
</protein>
<name>A0A9W6R6R7_9PSEU</name>
<evidence type="ECO:0000313" key="2">
    <source>
        <dbReference type="Proteomes" id="UP001165136"/>
    </source>
</evidence>
<keyword evidence="2" id="KW-1185">Reference proteome</keyword>
<gene>
    <name evidence="1" type="ORF">Atai01_69120</name>
</gene>
<evidence type="ECO:0000313" key="1">
    <source>
        <dbReference type="EMBL" id="GLY70293.1"/>
    </source>
</evidence>
<dbReference type="AlphaFoldDB" id="A0A9W6R6R7"/>
<reference evidence="1" key="1">
    <citation type="submission" date="2023-03" db="EMBL/GenBank/DDBJ databases">
        <title>Amycolatopsis taiwanensis NBRC 103393.</title>
        <authorList>
            <person name="Ichikawa N."/>
            <person name="Sato H."/>
            <person name="Tonouchi N."/>
        </authorList>
    </citation>
    <scope>NUCLEOTIDE SEQUENCE</scope>
    <source>
        <strain evidence="1">NBRC 103393</strain>
    </source>
</reference>